<gene>
    <name evidence="2" type="ORF">HOLleu_01207</name>
</gene>
<sequence>MTDSDTLIKLYFDLDMKYKDILLTLAQRHNIIISERHLKRRLKSLKLYRRQYSDLADVTSYISQQLIGSGQLHGYRIMHAKCLQEGLRVRKEDVRLILKELDPEGVDSRKGRVLRRRAYYSKGPNYVWHIDGYDKLKPFGLCISGCLDGYSRKLIWLNVYHTNNNPRIIGGYFIEALREYGGCPCVVRADLGTENMYT</sequence>
<dbReference type="PANTHER" id="PTHR46791:SF13">
    <property type="entry name" value="CLR5 DOMAIN-CONTAINING PROTEIN"/>
    <property type="match status" value="1"/>
</dbReference>
<proteinExistence type="predicted"/>
<evidence type="ECO:0000259" key="1">
    <source>
        <dbReference type="Pfam" id="PF24764"/>
    </source>
</evidence>
<accession>A0A9Q1CP04</accession>
<dbReference type="PANTHER" id="PTHR46791">
    <property type="entry name" value="EXPRESSED PROTEIN"/>
    <property type="match status" value="1"/>
</dbReference>
<organism evidence="2 3">
    <name type="scientific">Holothuria leucospilota</name>
    <name type="common">Black long sea cucumber</name>
    <name type="synonym">Mertensiothuria leucospilota</name>
    <dbReference type="NCBI Taxonomy" id="206669"/>
    <lineage>
        <taxon>Eukaryota</taxon>
        <taxon>Metazoa</taxon>
        <taxon>Echinodermata</taxon>
        <taxon>Eleutherozoa</taxon>
        <taxon>Echinozoa</taxon>
        <taxon>Holothuroidea</taxon>
        <taxon>Aspidochirotacea</taxon>
        <taxon>Aspidochirotida</taxon>
        <taxon>Holothuriidae</taxon>
        <taxon>Holothuria</taxon>
    </lineage>
</organism>
<dbReference type="EMBL" id="JAIZAY010000001">
    <property type="protein sequence ID" value="KAJ8048761.1"/>
    <property type="molecule type" value="Genomic_DNA"/>
</dbReference>
<feature type="domain" description="Integrase core" evidence="1">
    <location>
        <begin position="119"/>
        <end position="196"/>
    </location>
</feature>
<reference evidence="2" key="1">
    <citation type="submission" date="2021-10" db="EMBL/GenBank/DDBJ databases">
        <title>Tropical sea cucumber genome reveals ecological adaptation and Cuvierian tubules defense mechanism.</title>
        <authorList>
            <person name="Chen T."/>
        </authorList>
    </citation>
    <scope>NUCLEOTIDE SEQUENCE</scope>
    <source>
        <strain evidence="2">Nanhai2018</strain>
        <tissue evidence="2">Muscle</tissue>
    </source>
</reference>
<dbReference type="OrthoDB" id="6126625at2759"/>
<dbReference type="Proteomes" id="UP001152320">
    <property type="component" value="Chromosome 1"/>
</dbReference>
<evidence type="ECO:0000313" key="2">
    <source>
        <dbReference type="EMBL" id="KAJ8048761.1"/>
    </source>
</evidence>
<keyword evidence="3" id="KW-1185">Reference proteome</keyword>
<dbReference type="InterPro" id="IPR058913">
    <property type="entry name" value="Integrase_dom_put"/>
</dbReference>
<comment type="caution">
    <text evidence="2">The sequence shown here is derived from an EMBL/GenBank/DDBJ whole genome shotgun (WGS) entry which is preliminary data.</text>
</comment>
<name>A0A9Q1CP04_HOLLE</name>
<dbReference type="Pfam" id="PF24764">
    <property type="entry name" value="rva_4"/>
    <property type="match status" value="1"/>
</dbReference>
<protein>
    <recommendedName>
        <fullName evidence="1">Integrase core domain-containing protein</fullName>
    </recommendedName>
</protein>
<evidence type="ECO:0000313" key="3">
    <source>
        <dbReference type="Proteomes" id="UP001152320"/>
    </source>
</evidence>
<dbReference type="AlphaFoldDB" id="A0A9Q1CP04"/>